<keyword evidence="3" id="KW-0378">Hydrolase</keyword>
<feature type="binding site" evidence="6">
    <location>
        <position position="77"/>
    </location>
    <ligand>
        <name>Zn(2+)</name>
        <dbReference type="ChEBI" id="CHEBI:29105"/>
        <note>catalytic</note>
    </ligand>
</feature>
<reference evidence="8 9" key="1">
    <citation type="journal article" date="2018" name="J. Microbiol.">
        <title>Salicibibacter kimchii gen. nov., sp. nov., a moderately halophilic and alkalitolerant bacterium in the family Bacillaceae, isolated from kimchi.</title>
        <authorList>
            <person name="Jang J.Y."/>
            <person name="Oh Y.J."/>
            <person name="Lim S.K."/>
            <person name="Park H.K."/>
            <person name="Lee C."/>
            <person name="Kim J.Y."/>
            <person name="Lee M.A."/>
            <person name="Choi H.J."/>
        </authorList>
    </citation>
    <scope>NUCLEOTIDE SEQUENCE [LARGE SCALE GENOMIC DNA]</scope>
    <source>
        <strain evidence="8 9">NKC1-1</strain>
    </source>
</reference>
<dbReference type="InterPro" id="IPR016193">
    <property type="entry name" value="Cytidine_deaminase-like"/>
</dbReference>
<dbReference type="PROSITE" id="PS00903">
    <property type="entry name" value="CYT_DCMP_DEAMINASES_1"/>
    <property type="match status" value="1"/>
</dbReference>
<dbReference type="GO" id="GO:0005737">
    <property type="term" value="C:cytoplasm"/>
    <property type="evidence" value="ECO:0007669"/>
    <property type="project" value="TreeGrafter"/>
</dbReference>
<feature type="binding site" evidence="6">
    <location>
        <position position="74"/>
    </location>
    <ligand>
        <name>Zn(2+)</name>
        <dbReference type="ChEBI" id="CHEBI:29105"/>
        <note>catalytic</note>
    </ligand>
</feature>
<dbReference type="InterPro" id="IPR016473">
    <property type="entry name" value="dCMP_deaminase"/>
</dbReference>
<dbReference type="GO" id="GO:0004132">
    <property type="term" value="F:dCMP deaminase activity"/>
    <property type="evidence" value="ECO:0007669"/>
    <property type="project" value="InterPro"/>
</dbReference>
<feature type="domain" description="CMP/dCMP-type deaminase" evidence="7">
    <location>
        <begin position="1"/>
        <end position="102"/>
    </location>
</feature>
<dbReference type="InterPro" id="IPR015517">
    <property type="entry name" value="dCMP_deaminase-rel"/>
</dbReference>
<evidence type="ECO:0000259" key="7">
    <source>
        <dbReference type="PROSITE" id="PS51747"/>
    </source>
</evidence>
<dbReference type="PANTHER" id="PTHR11086:SF18">
    <property type="entry name" value="DEOXYCYTIDYLATE DEAMINASE"/>
    <property type="match status" value="1"/>
</dbReference>
<dbReference type="Gene3D" id="3.40.140.10">
    <property type="entry name" value="Cytidine Deaminase, domain 2"/>
    <property type="match status" value="1"/>
</dbReference>
<keyword evidence="9" id="KW-1185">Reference proteome</keyword>
<protein>
    <submittedName>
        <fullName evidence="8">Deaminase</fullName>
    </submittedName>
</protein>
<evidence type="ECO:0000313" key="9">
    <source>
        <dbReference type="Proteomes" id="UP000252100"/>
    </source>
</evidence>
<dbReference type="GO" id="GO:0008270">
    <property type="term" value="F:zinc ion binding"/>
    <property type="evidence" value="ECO:0007669"/>
    <property type="project" value="InterPro"/>
</dbReference>
<accession>A0A345BUH2</accession>
<dbReference type="Proteomes" id="UP000252100">
    <property type="component" value="Chromosome"/>
</dbReference>
<keyword evidence="2 6" id="KW-0479">Metal-binding</keyword>
<dbReference type="EMBL" id="CP031092">
    <property type="protein sequence ID" value="AXF54603.1"/>
    <property type="molecule type" value="Genomic_DNA"/>
</dbReference>
<dbReference type="Pfam" id="PF00383">
    <property type="entry name" value="dCMP_cyt_deam_1"/>
    <property type="match status" value="1"/>
</dbReference>
<comment type="cofactor">
    <cofactor evidence="6">
        <name>Zn(2+)</name>
        <dbReference type="ChEBI" id="CHEBI:29105"/>
    </cofactor>
</comment>
<dbReference type="PROSITE" id="PS51747">
    <property type="entry name" value="CYT_DCMP_DEAMINASES_2"/>
    <property type="match status" value="1"/>
</dbReference>
<dbReference type="InterPro" id="IPR002125">
    <property type="entry name" value="CMP_dCMP_dom"/>
</dbReference>
<name>A0A345BUH2_9BACI</name>
<dbReference type="PIRSF" id="PIRSF006019">
    <property type="entry name" value="dCMP_deaminase"/>
    <property type="match status" value="1"/>
</dbReference>
<dbReference type="GO" id="GO:0006220">
    <property type="term" value="P:pyrimidine nucleotide metabolic process"/>
    <property type="evidence" value="ECO:0007669"/>
    <property type="project" value="InterPro"/>
</dbReference>
<dbReference type="PANTHER" id="PTHR11086">
    <property type="entry name" value="DEOXYCYTIDYLATE DEAMINASE-RELATED"/>
    <property type="match status" value="1"/>
</dbReference>
<organism evidence="8 9">
    <name type="scientific">Salicibibacter kimchii</name>
    <dbReference type="NCBI Taxonomy" id="2099786"/>
    <lineage>
        <taxon>Bacteria</taxon>
        <taxon>Bacillati</taxon>
        <taxon>Bacillota</taxon>
        <taxon>Bacilli</taxon>
        <taxon>Bacillales</taxon>
        <taxon>Bacillaceae</taxon>
        <taxon>Salicibibacter</taxon>
    </lineage>
</organism>
<dbReference type="SUPFAM" id="SSF53927">
    <property type="entry name" value="Cytidine deaminase-like"/>
    <property type="match status" value="1"/>
</dbReference>
<comment type="similarity">
    <text evidence="1">Belongs to the cytidine and deoxycytidylate deaminase family.</text>
</comment>
<keyword evidence="4 6" id="KW-0862">Zinc</keyword>
<dbReference type="InterPro" id="IPR016192">
    <property type="entry name" value="APOBEC/CMP_deaminase_Zn-bd"/>
</dbReference>
<evidence type="ECO:0000256" key="3">
    <source>
        <dbReference type="ARBA" id="ARBA00022801"/>
    </source>
</evidence>
<evidence type="ECO:0000256" key="4">
    <source>
        <dbReference type="ARBA" id="ARBA00022833"/>
    </source>
</evidence>
<sequence length="112" mass="12507">MDICAKLQVKAVIVKDNQVIAEGTNSPIDPCDGNCEVNKACIKTIHAENQALMLCARKGVSTDGAECWVTHLPCPDCTKNLNQAGIKRIYYMNEYPHRYENNFSDGMELMKI</sequence>
<dbReference type="RefSeq" id="WP_114369852.1">
    <property type="nucleotide sequence ID" value="NZ_CP031092.1"/>
</dbReference>
<dbReference type="AlphaFoldDB" id="A0A345BUH2"/>
<dbReference type="KEGG" id="rue:DT065_00280"/>
<feature type="binding site" evidence="6">
    <location>
        <position position="46"/>
    </location>
    <ligand>
        <name>Zn(2+)</name>
        <dbReference type="ChEBI" id="CHEBI:29105"/>
        <note>catalytic</note>
    </ligand>
</feature>
<evidence type="ECO:0000256" key="1">
    <source>
        <dbReference type="ARBA" id="ARBA00006576"/>
    </source>
</evidence>
<evidence type="ECO:0000313" key="8">
    <source>
        <dbReference type="EMBL" id="AXF54603.1"/>
    </source>
</evidence>
<feature type="active site" description="Proton donor" evidence="5">
    <location>
        <position position="48"/>
    </location>
</feature>
<evidence type="ECO:0000256" key="2">
    <source>
        <dbReference type="ARBA" id="ARBA00022723"/>
    </source>
</evidence>
<evidence type="ECO:0000256" key="5">
    <source>
        <dbReference type="PIRSR" id="PIRSR006019-1"/>
    </source>
</evidence>
<proteinExistence type="inferred from homology"/>
<gene>
    <name evidence="8" type="ORF">DT065_00280</name>
</gene>
<evidence type="ECO:0000256" key="6">
    <source>
        <dbReference type="PIRSR" id="PIRSR006019-2"/>
    </source>
</evidence>